<protein>
    <submittedName>
        <fullName evidence="8">5-dehydro-2-deoxygluconokinase</fullName>
        <ecNumber evidence="8">2.7.1.92</ecNumber>
    </submittedName>
</protein>
<evidence type="ECO:0000256" key="4">
    <source>
        <dbReference type="ARBA" id="ARBA00022777"/>
    </source>
</evidence>
<dbReference type="EMBL" id="CP076361">
    <property type="protein sequence ID" value="QWK90366.1"/>
    <property type="molecule type" value="Genomic_DNA"/>
</dbReference>
<dbReference type="EC" id="2.7.1.92" evidence="8"/>
<dbReference type="KEGG" id="gfu:KM031_00075"/>
<evidence type="ECO:0000256" key="2">
    <source>
        <dbReference type="ARBA" id="ARBA00022679"/>
    </source>
</evidence>
<dbReference type="Gene3D" id="3.20.20.70">
    <property type="entry name" value="Aldolase class I"/>
    <property type="match status" value="1"/>
</dbReference>
<dbReference type="InterPro" id="IPR030830">
    <property type="entry name" value="Myo_inos_IolC"/>
</dbReference>
<dbReference type="SUPFAM" id="SSF53613">
    <property type="entry name" value="Ribokinase-like"/>
    <property type="match status" value="1"/>
</dbReference>
<evidence type="ECO:0000256" key="3">
    <source>
        <dbReference type="ARBA" id="ARBA00022741"/>
    </source>
</evidence>
<gene>
    <name evidence="8" type="primary">iolC</name>
    <name evidence="8" type="ORF">KM031_00075</name>
</gene>
<feature type="domain" description="Carbohydrate kinase PfkB" evidence="6">
    <location>
        <begin position="5"/>
        <end position="319"/>
    </location>
</feature>
<evidence type="ECO:0000313" key="8">
    <source>
        <dbReference type="EMBL" id="QWK90366.1"/>
    </source>
</evidence>
<organism evidence="8 9">
    <name type="scientific">Gemmobacter fulvus</name>
    <dbReference type="NCBI Taxonomy" id="2840474"/>
    <lineage>
        <taxon>Bacteria</taxon>
        <taxon>Pseudomonadati</taxon>
        <taxon>Pseudomonadota</taxon>
        <taxon>Alphaproteobacteria</taxon>
        <taxon>Rhodobacterales</taxon>
        <taxon>Paracoccaceae</taxon>
        <taxon>Gemmobacter</taxon>
    </lineage>
</organism>
<proteinExistence type="inferred from homology"/>
<accession>A0A975S1J1</accession>
<evidence type="ECO:0000259" key="6">
    <source>
        <dbReference type="Pfam" id="PF00294"/>
    </source>
</evidence>
<dbReference type="RefSeq" id="WP_215504385.1">
    <property type="nucleotide sequence ID" value="NZ_CP076361.1"/>
</dbReference>
<dbReference type="Pfam" id="PF00294">
    <property type="entry name" value="PfkB"/>
    <property type="match status" value="1"/>
</dbReference>
<dbReference type="PROSITE" id="PS00583">
    <property type="entry name" value="PFKB_KINASES_1"/>
    <property type="match status" value="1"/>
</dbReference>
<dbReference type="GO" id="GO:0047590">
    <property type="term" value="F:5-dehydro-2-deoxygluconokinase activity"/>
    <property type="evidence" value="ECO:0007669"/>
    <property type="project" value="UniProtKB-EC"/>
</dbReference>
<dbReference type="InterPro" id="IPR050306">
    <property type="entry name" value="PfkB_Carbo_kinase"/>
</dbReference>
<keyword evidence="9" id="KW-1185">Reference proteome</keyword>
<dbReference type="AlphaFoldDB" id="A0A975S1J1"/>
<dbReference type="Proteomes" id="UP000679352">
    <property type="component" value="Chromosome"/>
</dbReference>
<dbReference type="PANTHER" id="PTHR43085">
    <property type="entry name" value="HEXOKINASE FAMILY MEMBER"/>
    <property type="match status" value="1"/>
</dbReference>
<dbReference type="InterPro" id="IPR002173">
    <property type="entry name" value="Carboh/pur_kinase_PfkB_CS"/>
</dbReference>
<dbReference type="Gene3D" id="2.20.150.10">
    <property type="entry name" value="putative 5-dehydro-2- deoxygluconokinase"/>
    <property type="match status" value="1"/>
</dbReference>
<dbReference type="PROSITE" id="PS00584">
    <property type="entry name" value="PFKB_KINASES_2"/>
    <property type="match status" value="1"/>
</dbReference>
<dbReference type="PANTHER" id="PTHR43085:SF49">
    <property type="entry name" value="5-DEHYDRO-2-DEOXYGLUCONOKINASE"/>
    <property type="match status" value="1"/>
</dbReference>
<dbReference type="InterPro" id="IPR013785">
    <property type="entry name" value="Aldolase_TIM"/>
</dbReference>
<dbReference type="Pfam" id="PF09863">
    <property type="entry name" value="DUF2090"/>
    <property type="match status" value="1"/>
</dbReference>
<evidence type="ECO:0000256" key="5">
    <source>
        <dbReference type="ARBA" id="ARBA00022840"/>
    </source>
</evidence>
<keyword evidence="2 8" id="KW-0808">Transferase</keyword>
<sequence>MKSLDVITIGRASVDLYGAQVGGRLEDMGSFQKYIGGSPCNMAAGTARLGLKSALITRVGDEHMGRFIREELAREGVDVRGVITDPDRLTALVLLGIRDETQFPLIFYRENCADMALCEADIDPALIADSRAVVATGTHLSHPRTEAAVLKALRLARDSGAQTALDIDYRPNLWGLAGHGDGESRFIESAAVTAKLQTTLHLFDLIVGTEEEFHIAGGSTDTIAALRAVRAVSQATLVCKRGAAGAVAFTGAIPDSLDAGETGPGFPIEVFNVLGAGDGFMSGLLKGWLDGESWPVALKYANACGAFAVSRHGCTPAYPSLEELTWFLKRGVVEPALRKDQALEQVHWATNRHKDWSIMRVFAFDHRMQMEAMAGATPQKIGDFKHLCLDAALRVQDGRPGYGILCDNRLGKSALHRASGSGLWIGRPVEWPGSRPLTLEPELGLDFGGLQEWPLEHVVKVLCFYHPDDTPGMRADHEATVLRLFQACRRNRLEMLLEVIPSKVAPVNDDTSARIIQRFYDLGVYPDWWKLEPFTTDAAWAKACAAITRNDPYTRGVVVLGLDAPAEQLAESLALAARHDLVKGFAVGRTIFMDAARDWFAGRISGDQAIADMMAKYDHLCRVWDTARAKKDIAA</sequence>
<dbReference type="InterPro" id="IPR029056">
    <property type="entry name" value="Ribokinase-like"/>
</dbReference>
<comment type="similarity">
    <text evidence="1">Belongs to the carbohydrate kinase PfkB family.</text>
</comment>
<dbReference type="CDD" id="cd01166">
    <property type="entry name" value="KdgK"/>
    <property type="match status" value="1"/>
</dbReference>
<keyword evidence="4" id="KW-0418">Kinase</keyword>
<dbReference type="Gene3D" id="3.40.1190.20">
    <property type="match status" value="1"/>
</dbReference>
<dbReference type="NCBIfam" id="TIGR04382">
    <property type="entry name" value="myo_inos_iolC_N"/>
    <property type="match status" value="1"/>
</dbReference>
<evidence type="ECO:0000256" key="1">
    <source>
        <dbReference type="ARBA" id="ARBA00010688"/>
    </source>
</evidence>
<dbReference type="InterPro" id="IPR011611">
    <property type="entry name" value="PfkB_dom"/>
</dbReference>
<evidence type="ECO:0000259" key="7">
    <source>
        <dbReference type="Pfam" id="PF09863"/>
    </source>
</evidence>
<keyword evidence="5" id="KW-0067">ATP-binding</keyword>
<name>A0A975S1J1_9RHOB</name>
<dbReference type="InterPro" id="IPR023314">
    <property type="entry name" value="Myo_inos_IolC-like_sf"/>
</dbReference>
<feature type="domain" description="DUF2090" evidence="7">
    <location>
        <begin position="323"/>
        <end position="627"/>
    </location>
</feature>
<dbReference type="InterPro" id="IPR018659">
    <property type="entry name" value="DUF2090"/>
</dbReference>
<keyword evidence="3" id="KW-0547">Nucleotide-binding</keyword>
<evidence type="ECO:0000313" key="9">
    <source>
        <dbReference type="Proteomes" id="UP000679352"/>
    </source>
</evidence>
<reference evidence="8" key="1">
    <citation type="submission" date="2021-06" db="EMBL/GenBank/DDBJ databases">
        <title>Direct submission.</title>
        <authorList>
            <person name="Lee C.-S."/>
            <person name="Jin L."/>
        </authorList>
    </citation>
    <scope>NUCLEOTIDE SEQUENCE</scope>
    <source>
        <strain evidence="8">Con5</strain>
    </source>
</reference>
<dbReference type="SUPFAM" id="SSF51569">
    <property type="entry name" value="Aldolase"/>
    <property type="match status" value="1"/>
</dbReference>
<dbReference type="GO" id="GO:0005524">
    <property type="term" value="F:ATP binding"/>
    <property type="evidence" value="ECO:0007669"/>
    <property type="project" value="UniProtKB-KW"/>
</dbReference>